<reference evidence="4" key="1">
    <citation type="submission" date="2020-11" db="EMBL/GenBank/DDBJ databases">
        <authorList>
            <consortium name="DOE Joint Genome Institute"/>
            <person name="Ahrendt S."/>
            <person name="Riley R."/>
            <person name="Andreopoulos W."/>
            <person name="Labutti K."/>
            <person name="Pangilinan J."/>
            <person name="Ruiz-Duenas F.J."/>
            <person name="Barrasa J.M."/>
            <person name="Sanchez-Garcia M."/>
            <person name="Camarero S."/>
            <person name="Miyauchi S."/>
            <person name="Serrano A."/>
            <person name="Linde D."/>
            <person name="Babiker R."/>
            <person name="Drula E."/>
            <person name="Ayuso-Fernandez I."/>
            <person name="Pacheco R."/>
            <person name="Padilla G."/>
            <person name="Ferreira P."/>
            <person name="Barriuso J."/>
            <person name="Kellner H."/>
            <person name="Castanera R."/>
            <person name="Alfaro M."/>
            <person name="Ramirez L."/>
            <person name="Pisabarro A.G."/>
            <person name="Kuo A."/>
            <person name="Tritt A."/>
            <person name="Lipzen A."/>
            <person name="He G."/>
            <person name="Yan M."/>
            <person name="Ng V."/>
            <person name="Cullen D."/>
            <person name="Martin F."/>
            <person name="Rosso M.-N."/>
            <person name="Henrissat B."/>
            <person name="Hibbett D."/>
            <person name="Martinez A.T."/>
            <person name="Grigoriev I.V."/>
        </authorList>
    </citation>
    <scope>NUCLEOTIDE SEQUENCE</scope>
    <source>
        <strain evidence="4">CBS 506.95</strain>
    </source>
</reference>
<dbReference type="GO" id="GO:0043386">
    <property type="term" value="P:mycotoxin biosynthetic process"/>
    <property type="evidence" value="ECO:0007669"/>
    <property type="project" value="InterPro"/>
</dbReference>
<dbReference type="Pfam" id="PF11807">
    <property type="entry name" value="UstYa"/>
    <property type="match status" value="1"/>
</dbReference>
<keyword evidence="5" id="KW-1185">Reference proteome</keyword>
<evidence type="ECO:0000313" key="5">
    <source>
        <dbReference type="Proteomes" id="UP000807306"/>
    </source>
</evidence>
<proteinExistence type="inferred from homology"/>
<keyword evidence="3" id="KW-0732">Signal</keyword>
<name>A0A9P6JKE0_9AGAR</name>
<dbReference type="Proteomes" id="UP000807306">
    <property type="component" value="Unassembled WGS sequence"/>
</dbReference>
<sequence>MFPRASCIGLGLLVLSSLGVFLVARKSGNLYPAIDRGHIYTYIGSDYPLEWPIPSLNTVHMSLENSLHYAFDTTQGRAEWNTTLPSGGALVYLGPHKRPFTLGMLHQIRCLGIIREILDDFYADDSPNAKVDRPHLARHCMNYIRQMVLCNGDLRLENVRAAKGKRLTVPEVTHTCKDWSAVYAAADDNFHELKLVHR</sequence>
<organism evidence="4 5">
    <name type="scientific">Crepidotus variabilis</name>
    <dbReference type="NCBI Taxonomy" id="179855"/>
    <lineage>
        <taxon>Eukaryota</taxon>
        <taxon>Fungi</taxon>
        <taxon>Dikarya</taxon>
        <taxon>Basidiomycota</taxon>
        <taxon>Agaricomycotina</taxon>
        <taxon>Agaricomycetes</taxon>
        <taxon>Agaricomycetidae</taxon>
        <taxon>Agaricales</taxon>
        <taxon>Agaricineae</taxon>
        <taxon>Crepidotaceae</taxon>
        <taxon>Crepidotus</taxon>
    </lineage>
</organism>
<gene>
    <name evidence="4" type="ORF">CPB83DRAFT_820499</name>
</gene>
<feature type="chain" id="PRO_5040513114" evidence="3">
    <location>
        <begin position="20"/>
        <end position="198"/>
    </location>
</feature>
<dbReference type="AlphaFoldDB" id="A0A9P6JKE0"/>
<dbReference type="InterPro" id="IPR021765">
    <property type="entry name" value="UstYa-like"/>
</dbReference>
<dbReference type="PANTHER" id="PTHR33365">
    <property type="entry name" value="YALI0B05434P"/>
    <property type="match status" value="1"/>
</dbReference>
<accession>A0A9P6JKE0</accession>
<feature type="signal peptide" evidence="3">
    <location>
        <begin position="1"/>
        <end position="19"/>
    </location>
</feature>
<evidence type="ECO:0000256" key="2">
    <source>
        <dbReference type="ARBA" id="ARBA00035112"/>
    </source>
</evidence>
<comment type="similarity">
    <text evidence="2">Belongs to the ustYa family.</text>
</comment>
<evidence type="ECO:0000313" key="4">
    <source>
        <dbReference type="EMBL" id="KAF9524162.1"/>
    </source>
</evidence>
<dbReference type="PANTHER" id="PTHR33365:SF4">
    <property type="entry name" value="CYCLOCHLOROTINE BIOSYNTHESIS PROTEIN O"/>
    <property type="match status" value="1"/>
</dbReference>
<comment type="caution">
    <text evidence="4">The sequence shown here is derived from an EMBL/GenBank/DDBJ whole genome shotgun (WGS) entry which is preliminary data.</text>
</comment>
<protein>
    <submittedName>
        <fullName evidence="4">Uncharacterized protein</fullName>
    </submittedName>
</protein>
<dbReference type="OrthoDB" id="3687641at2759"/>
<dbReference type="EMBL" id="MU157903">
    <property type="protein sequence ID" value="KAF9524162.1"/>
    <property type="molecule type" value="Genomic_DNA"/>
</dbReference>
<evidence type="ECO:0000256" key="3">
    <source>
        <dbReference type="SAM" id="SignalP"/>
    </source>
</evidence>
<evidence type="ECO:0000256" key="1">
    <source>
        <dbReference type="ARBA" id="ARBA00004685"/>
    </source>
</evidence>
<comment type="pathway">
    <text evidence="1">Mycotoxin biosynthesis.</text>
</comment>